<sequence length="58" mass="6688">MPYVYRKKIQNFYFTVPIPLEGIVYFLGQFSCPTSPAFVLVHLVRLVRCLSLPPEPSD</sequence>
<reference evidence="1" key="1">
    <citation type="submission" date="2014-11" db="EMBL/GenBank/DDBJ databases">
        <authorList>
            <person name="Amaro Gonzalez C."/>
        </authorList>
    </citation>
    <scope>NUCLEOTIDE SEQUENCE</scope>
</reference>
<protein>
    <submittedName>
        <fullName evidence="1">Uncharacterized protein</fullName>
    </submittedName>
</protein>
<reference evidence="1" key="2">
    <citation type="journal article" date="2015" name="Fish Shellfish Immunol.">
        <title>Early steps in the European eel (Anguilla anguilla)-Vibrio vulnificus interaction in the gills: Role of the RtxA13 toxin.</title>
        <authorList>
            <person name="Callol A."/>
            <person name="Pajuelo D."/>
            <person name="Ebbesson L."/>
            <person name="Teles M."/>
            <person name="MacKenzie S."/>
            <person name="Amaro C."/>
        </authorList>
    </citation>
    <scope>NUCLEOTIDE SEQUENCE</scope>
</reference>
<dbReference type="AlphaFoldDB" id="A0A0E9QW58"/>
<organism evidence="1">
    <name type="scientific">Anguilla anguilla</name>
    <name type="common">European freshwater eel</name>
    <name type="synonym">Muraena anguilla</name>
    <dbReference type="NCBI Taxonomy" id="7936"/>
    <lineage>
        <taxon>Eukaryota</taxon>
        <taxon>Metazoa</taxon>
        <taxon>Chordata</taxon>
        <taxon>Craniata</taxon>
        <taxon>Vertebrata</taxon>
        <taxon>Euteleostomi</taxon>
        <taxon>Actinopterygii</taxon>
        <taxon>Neopterygii</taxon>
        <taxon>Teleostei</taxon>
        <taxon>Anguilliformes</taxon>
        <taxon>Anguillidae</taxon>
        <taxon>Anguilla</taxon>
    </lineage>
</organism>
<proteinExistence type="predicted"/>
<accession>A0A0E9QW58</accession>
<evidence type="ECO:0000313" key="1">
    <source>
        <dbReference type="EMBL" id="JAH21074.1"/>
    </source>
</evidence>
<name>A0A0E9QW58_ANGAN</name>
<dbReference type="EMBL" id="GBXM01087503">
    <property type="protein sequence ID" value="JAH21074.1"/>
    <property type="molecule type" value="Transcribed_RNA"/>
</dbReference>